<evidence type="ECO:0000313" key="4">
    <source>
        <dbReference type="WBParaSite" id="NBR_0000192601-mRNA-1"/>
    </source>
</evidence>
<reference evidence="4" key="1">
    <citation type="submission" date="2017-02" db="UniProtKB">
        <authorList>
            <consortium name="WormBaseParasite"/>
        </authorList>
    </citation>
    <scope>IDENTIFICATION</scope>
</reference>
<keyword evidence="3" id="KW-1185">Reference proteome</keyword>
<reference evidence="2 3" key="2">
    <citation type="submission" date="2018-11" db="EMBL/GenBank/DDBJ databases">
        <authorList>
            <consortium name="Pathogen Informatics"/>
        </authorList>
    </citation>
    <scope>NUCLEOTIDE SEQUENCE [LARGE SCALE GENOMIC DNA]</scope>
</reference>
<sequence>MDDEEETEEDQGFSLSSSGMLDESRKCYLVTGPEENDDEEDEWDEGNSFSDNAMQILDDLKAGVVAEDLKDRLRIPRNSSNRKAMMTIFKLIEVLLAVKDFPAKARLPVPQQESEA</sequence>
<feature type="compositionally biased region" description="Acidic residues" evidence="1">
    <location>
        <begin position="1"/>
        <end position="11"/>
    </location>
</feature>
<evidence type="ECO:0000256" key="1">
    <source>
        <dbReference type="SAM" id="MobiDB-lite"/>
    </source>
</evidence>
<protein>
    <submittedName>
        <fullName evidence="4">DDE_Tnp_1_7 domain-containing protein</fullName>
    </submittedName>
</protein>
<dbReference type="EMBL" id="UYSL01001849">
    <property type="protein sequence ID" value="VDL65516.1"/>
    <property type="molecule type" value="Genomic_DNA"/>
</dbReference>
<feature type="compositionally biased region" description="Acidic residues" evidence="1">
    <location>
        <begin position="34"/>
        <end position="45"/>
    </location>
</feature>
<gene>
    <name evidence="2" type="ORF">NBR_LOCUS1927</name>
</gene>
<feature type="region of interest" description="Disordered" evidence="1">
    <location>
        <begin position="1"/>
        <end position="49"/>
    </location>
</feature>
<evidence type="ECO:0000313" key="3">
    <source>
        <dbReference type="Proteomes" id="UP000271162"/>
    </source>
</evidence>
<evidence type="ECO:0000313" key="2">
    <source>
        <dbReference type="EMBL" id="VDL65516.1"/>
    </source>
</evidence>
<dbReference type="WBParaSite" id="NBR_0000192601-mRNA-1">
    <property type="protein sequence ID" value="NBR_0000192601-mRNA-1"/>
    <property type="gene ID" value="NBR_0000192601"/>
</dbReference>
<proteinExistence type="predicted"/>
<dbReference type="AlphaFoldDB" id="A0A0N4XHC4"/>
<accession>A0A0N4XHC4</accession>
<name>A0A0N4XHC4_NIPBR</name>
<dbReference type="Proteomes" id="UP000271162">
    <property type="component" value="Unassembled WGS sequence"/>
</dbReference>
<organism evidence="4">
    <name type="scientific">Nippostrongylus brasiliensis</name>
    <name type="common">Rat hookworm</name>
    <dbReference type="NCBI Taxonomy" id="27835"/>
    <lineage>
        <taxon>Eukaryota</taxon>
        <taxon>Metazoa</taxon>
        <taxon>Ecdysozoa</taxon>
        <taxon>Nematoda</taxon>
        <taxon>Chromadorea</taxon>
        <taxon>Rhabditida</taxon>
        <taxon>Rhabditina</taxon>
        <taxon>Rhabditomorpha</taxon>
        <taxon>Strongyloidea</taxon>
        <taxon>Heligmosomidae</taxon>
        <taxon>Nippostrongylus</taxon>
    </lineage>
</organism>